<dbReference type="FunFam" id="1.20.1250.20:FF:000013">
    <property type="entry name" value="MFS general substrate transporter"/>
    <property type="match status" value="1"/>
</dbReference>
<accession>A0AAX6MMB0</accession>
<feature type="region of interest" description="Disordered" evidence="6">
    <location>
        <begin position="712"/>
        <end position="750"/>
    </location>
</feature>
<feature type="transmembrane region" description="Helical" evidence="7">
    <location>
        <begin position="358"/>
        <end position="379"/>
    </location>
</feature>
<dbReference type="Gene3D" id="1.20.1250.20">
    <property type="entry name" value="MFS general substrate transporter like domains"/>
    <property type="match status" value="2"/>
</dbReference>
<keyword evidence="5 7" id="KW-0472">Membrane</keyword>
<dbReference type="InterPro" id="IPR019261">
    <property type="entry name" value="PARG_cat_microbial"/>
</dbReference>
<evidence type="ECO:0000256" key="4">
    <source>
        <dbReference type="ARBA" id="ARBA00022989"/>
    </source>
</evidence>
<feature type="region of interest" description="Disordered" evidence="6">
    <location>
        <begin position="512"/>
        <end position="535"/>
    </location>
</feature>
<name>A0AAX6MMB0_9PEZI</name>
<reference evidence="9 10" key="1">
    <citation type="journal article" date="2024" name="Front Chem Biol">
        <title>Unveiling the potential of Daldinia eschscholtzii MFLUCC 19-0629 through bioactivity and bioinformatics studies for enhanced sustainable agriculture production.</title>
        <authorList>
            <person name="Brooks S."/>
            <person name="Weaver J.A."/>
            <person name="Klomchit A."/>
            <person name="Alharthi S.A."/>
            <person name="Onlamun T."/>
            <person name="Nurani R."/>
            <person name="Vong T.K."/>
            <person name="Alberti F."/>
            <person name="Greco C."/>
        </authorList>
    </citation>
    <scope>NUCLEOTIDE SEQUENCE [LARGE SCALE GENOMIC DNA]</scope>
    <source>
        <strain evidence="9">MFLUCC 19-0629</strain>
    </source>
</reference>
<feature type="transmembrane region" description="Helical" evidence="7">
    <location>
        <begin position="449"/>
        <end position="470"/>
    </location>
</feature>
<dbReference type="GO" id="GO:0016020">
    <property type="term" value="C:membrane"/>
    <property type="evidence" value="ECO:0007669"/>
    <property type="project" value="UniProtKB-SubCell"/>
</dbReference>
<dbReference type="GO" id="GO:0022857">
    <property type="term" value="F:transmembrane transporter activity"/>
    <property type="evidence" value="ECO:0007669"/>
    <property type="project" value="InterPro"/>
</dbReference>
<feature type="domain" description="Major facilitator superfamily (MFS) profile" evidence="8">
    <location>
        <begin position="61"/>
        <end position="475"/>
    </location>
</feature>
<dbReference type="AlphaFoldDB" id="A0AAX6MMB0"/>
<keyword evidence="10" id="KW-1185">Reference proteome</keyword>
<feature type="region of interest" description="Disordered" evidence="6">
    <location>
        <begin position="956"/>
        <end position="1006"/>
    </location>
</feature>
<feature type="transmembrane region" description="Helical" evidence="7">
    <location>
        <begin position="222"/>
        <end position="244"/>
    </location>
</feature>
<evidence type="ECO:0000256" key="6">
    <source>
        <dbReference type="SAM" id="MobiDB-lite"/>
    </source>
</evidence>
<comment type="subcellular location">
    <subcellularLocation>
        <location evidence="1">Membrane</location>
        <topology evidence="1">Multi-pass membrane protein</topology>
    </subcellularLocation>
</comment>
<feature type="transmembrane region" description="Helical" evidence="7">
    <location>
        <begin position="295"/>
        <end position="314"/>
    </location>
</feature>
<dbReference type="InterPro" id="IPR036259">
    <property type="entry name" value="MFS_trans_sf"/>
</dbReference>
<evidence type="ECO:0000256" key="7">
    <source>
        <dbReference type="SAM" id="Phobius"/>
    </source>
</evidence>
<feature type="transmembrane region" description="Helical" evidence="7">
    <location>
        <begin position="150"/>
        <end position="168"/>
    </location>
</feature>
<feature type="region of interest" description="Disordered" evidence="6">
    <location>
        <begin position="565"/>
        <end position="607"/>
    </location>
</feature>
<dbReference type="Pfam" id="PF07690">
    <property type="entry name" value="MFS_1"/>
    <property type="match status" value="1"/>
</dbReference>
<evidence type="ECO:0000256" key="3">
    <source>
        <dbReference type="ARBA" id="ARBA00022692"/>
    </source>
</evidence>
<evidence type="ECO:0000256" key="2">
    <source>
        <dbReference type="ARBA" id="ARBA00022448"/>
    </source>
</evidence>
<keyword evidence="2" id="KW-0813">Transport</keyword>
<feature type="compositionally biased region" description="Basic and acidic residues" evidence="6">
    <location>
        <begin position="731"/>
        <end position="742"/>
    </location>
</feature>
<evidence type="ECO:0000256" key="5">
    <source>
        <dbReference type="ARBA" id="ARBA00023136"/>
    </source>
</evidence>
<dbReference type="SUPFAM" id="SSF52949">
    <property type="entry name" value="Macro domain-like"/>
    <property type="match status" value="1"/>
</dbReference>
<feature type="transmembrane region" description="Helical" evidence="7">
    <location>
        <begin position="385"/>
        <end position="405"/>
    </location>
</feature>
<dbReference type="PROSITE" id="PS50850">
    <property type="entry name" value="MFS"/>
    <property type="match status" value="1"/>
</dbReference>
<feature type="compositionally biased region" description="Polar residues" evidence="6">
    <location>
        <begin position="581"/>
        <end position="593"/>
    </location>
</feature>
<feature type="transmembrane region" description="Helical" evidence="7">
    <location>
        <begin position="126"/>
        <end position="144"/>
    </location>
</feature>
<evidence type="ECO:0000259" key="8">
    <source>
        <dbReference type="PROSITE" id="PS50850"/>
    </source>
</evidence>
<evidence type="ECO:0000313" key="9">
    <source>
        <dbReference type="EMBL" id="KAK6953775.1"/>
    </source>
</evidence>
<evidence type="ECO:0000256" key="1">
    <source>
        <dbReference type="ARBA" id="ARBA00004141"/>
    </source>
</evidence>
<feature type="transmembrane region" description="Helical" evidence="7">
    <location>
        <begin position="189"/>
        <end position="210"/>
    </location>
</feature>
<evidence type="ECO:0000313" key="10">
    <source>
        <dbReference type="Proteomes" id="UP001369815"/>
    </source>
</evidence>
<dbReference type="SUPFAM" id="SSF103473">
    <property type="entry name" value="MFS general substrate transporter"/>
    <property type="match status" value="1"/>
</dbReference>
<dbReference type="InterPro" id="IPR020846">
    <property type="entry name" value="MFS_dom"/>
</dbReference>
<dbReference type="FunFam" id="1.20.1250.20:FF:000057">
    <property type="entry name" value="MFS general substrate transporter"/>
    <property type="match status" value="1"/>
</dbReference>
<sequence length="1006" mass="110214">MADEITRVEPSQGLGGKQDVETLEHTTAPVSAPPNLLAAASMDPAHRARVEKSLLRKLDARCSLFVLIYILNYLDRNNIAAARLQKLQSDLNLDDTQYATCLSILYVGYILMQVPSNMFINRIQRPSLYIACAMLLWGLISTLSGSTHNFTGMVLVRFFLGFVEAAFLPGALLIQSKWYTRKELTTRNAILFCGNIISNAFSALVAAGVLSNMDGVLDHAAWRWLFWIEGAITMAIAIVSGFVLPDLPHNSRGFTEEELQVAQLRMIEDVGEADVDEANQGIFDGLIMAVKDMKIYLMMLTFTAYVVGLSFNAFFPTLTGTLGFDYVPTLLMSSPPWVFSCIVSLINAWHADRTQEKFWHIVGPIIGGLVGFVISMSTLNVAARYVALFLQASSYAGFIVFYSWISSSFPRPPAKRAVAIALINAFSQLGNVAGSYVWNLKDNGYRKSYGIVTAMFGITIFGCWAFRAILADLNKKLEESERAWETQPDDATRVSDANAPDEAVRLHKGYRRGEMGRTEPSVGRPPAGFRRDARAKRAKATVNKVIPPLLAAHPRARRGIEASELIFDPPPSSVPSALASQGQGKTQQRVRPTSTEDEGYDARGKSTRPRISLRVADTLEAAYSLLLVPDHTQSSPDQRRDLSNTTARVGVLNMASPLSAGGGFINGASSQEESLCMRTTLLPSLRDDFYRLPELGVVFTPDVLVFRGFGNESSSKKKRRGDEEEDEAKEEGESGVRGKDTGVGKGGEEEELLPKRDRWFVDVASAAMIRIPEIDVDAESGFARYASAADRELAVRKVRAVLRVFAAKGVRRVVLGAWGCGAYGNPVREIAEAWRKVLVNRNKGENGQQKKKGKGKKKESDSDSWECFEHVVFAIKDPGMAQAFATAFGEELLEVDNSDGGESSIGSGDDDDEEENASVKELRNKIRELELRAEQAQNPQLKAGLSSVLAGLRSQLPDSNQISARADPVGTTGGRDHGSTSEEDDDSTEQESGSDDEPRSGHDEES</sequence>
<organism evidence="9 10">
    <name type="scientific">Daldinia eschscholtzii</name>
    <dbReference type="NCBI Taxonomy" id="292717"/>
    <lineage>
        <taxon>Eukaryota</taxon>
        <taxon>Fungi</taxon>
        <taxon>Dikarya</taxon>
        <taxon>Ascomycota</taxon>
        <taxon>Pezizomycotina</taxon>
        <taxon>Sordariomycetes</taxon>
        <taxon>Xylariomycetidae</taxon>
        <taxon>Xylariales</taxon>
        <taxon>Hypoxylaceae</taxon>
        <taxon>Daldinia</taxon>
    </lineage>
</organism>
<feature type="region of interest" description="Disordered" evidence="6">
    <location>
        <begin position="896"/>
        <end position="919"/>
    </location>
</feature>
<dbReference type="InterPro" id="IPR043472">
    <property type="entry name" value="Macro_dom-like"/>
</dbReference>
<gene>
    <name evidence="9" type="ORF">Daesc_003737</name>
</gene>
<feature type="compositionally biased region" description="Acidic residues" evidence="6">
    <location>
        <begin position="981"/>
        <end position="995"/>
    </location>
</feature>
<dbReference type="Pfam" id="PF10021">
    <property type="entry name" value="PARG_cat_microb"/>
    <property type="match status" value="1"/>
</dbReference>
<feature type="compositionally biased region" description="Basic and acidic residues" evidence="6">
    <location>
        <begin position="996"/>
        <end position="1006"/>
    </location>
</feature>
<dbReference type="PANTHER" id="PTHR43791">
    <property type="entry name" value="PERMEASE-RELATED"/>
    <property type="match status" value="1"/>
</dbReference>
<dbReference type="PANTHER" id="PTHR43791:SF6">
    <property type="entry name" value="TRANSPORTER, PUTATIVE (AFU_ORTHOLOGUE AFUA_1G16690)-RELATED"/>
    <property type="match status" value="1"/>
</dbReference>
<keyword evidence="3 7" id="KW-0812">Transmembrane</keyword>
<proteinExistence type="predicted"/>
<keyword evidence="4 7" id="KW-1133">Transmembrane helix</keyword>
<dbReference type="Proteomes" id="UP001369815">
    <property type="component" value="Unassembled WGS sequence"/>
</dbReference>
<dbReference type="Gene3D" id="3.40.220.10">
    <property type="entry name" value="Leucine Aminopeptidase, subunit E, domain 1"/>
    <property type="match status" value="1"/>
</dbReference>
<comment type="caution">
    <text evidence="9">The sequence shown here is derived from an EMBL/GenBank/DDBJ whole genome shotgun (WGS) entry which is preliminary data.</text>
</comment>
<feature type="transmembrane region" description="Helical" evidence="7">
    <location>
        <begin position="417"/>
        <end position="437"/>
    </location>
</feature>
<dbReference type="InterPro" id="IPR011701">
    <property type="entry name" value="MFS"/>
</dbReference>
<protein>
    <recommendedName>
        <fullName evidence="8">Major facilitator superfamily (MFS) profile domain-containing protein</fullName>
    </recommendedName>
</protein>
<dbReference type="EMBL" id="JBANMG010000004">
    <property type="protein sequence ID" value="KAK6953775.1"/>
    <property type="molecule type" value="Genomic_DNA"/>
</dbReference>